<dbReference type="GO" id="GO:0006508">
    <property type="term" value="P:proteolysis"/>
    <property type="evidence" value="ECO:0007669"/>
    <property type="project" value="InterPro"/>
</dbReference>
<dbReference type="InterPro" id="IPR001375">
    <property type="entry name" value="Peptidase_S9_cat"/>
</dbReference>
<dbReference type="GO" id="GO:0004252">
    <property type="term" value="F:serine-type endopeptidase activity"/>
    <property type="evidence" value="ECO:0007669"/>
    <property type="project" value="TreeGrafter"/>
</dbReference>
<dbReference type="InterPro" id="IPR029058">
    <property type="entry name" value="AB_hydrolase_fold"/>
</dbReference>
<keyword evidence="5" id="KW-1185">Reference proteome</keyword>
<keyword evidence="2" id="KW-0732">Signal</keyword>
<dbReference type="SUPFAM" id="SSF69322">
    <property type="entry name" value="Tricorn protease domain 2"/>
    <property type="match status" value="1"/>
</dbReference>
<dbReference type="RefSeq" id="WP_140927591.1">
    <property type="nucleotide sequence ID" value="NZ_VFSU01000019.1"/>
</dbReference>
<evidence type="ECO:0000256" key="2">
    <source>
        <dbReference type="SAM" id="SignalP"/>
    </source>
</evidence>
<dbReference type="PANTHER" id="PTHR42776:SF27">
    <property type="entry name" value="DIPEPTIDYL PEPTIDASE FAMILY MEMBER 6"/>
    <property type="match status" value="1"/>
</dbReference>
<evidence type="ECO:0000259" key="3">
    <source>
        <dbReference type="Pfam" id="PF00326"/>
    </source>
</evidence>
<name>A0A501XNL2_9SPHN</name>
<dbReference type="Proteomes" id="UP000319897">
    <property type="component" value="Unassembled WGS sequence"/>
</dbReference>
<feature type="chain" id="PRO_5021253376" evidence="2">
    <location>
        <begin position="23"/>
        <end position="671"/>
    </location>
</feature>
<accession>A0A501XNL2</accession>
<dbReference type="SUPFAM" id="SSF53474">
    <property type="entry name" value="alpha/beta-Hydrolases"/>
    <property type="match status" value="1"/>
</dbReference>
<evidence type="ECO:0000313" key="5">
    <source>
        <dbReference type="Proteomes" id="UP000319897"/>
    </source>
</evidence>
<reference evidence="4 5" key="1">
    <citation type="submission" date="2019-06" db="EMBL/GenBank/DDBJ databases">
        <authorList>
            <person name="Lee I."/>
            <person name="Jang G.I."/>
            <person name="Hwang C.Y."/>
        </authorList>
    </citation>
    <scope>NUCLEOTIDE SEQUENCE [LARGE SCALE GENOMIC DNA]</scope>
    <source>
        <strain evidence="4 5">PAMC 28131</strain>
    </source>
</reference>
<dbReference type="Gene3D" id="2.120.10.30">
    <property type="entry name" value="TolB, C-terminal domain"/>
    <property type="match status" value="1"/>
</dbReference>
<comment type="caution">
    <text evidence="4">The sequence shown here is derived from an EMBL/GenBank/DDBJ whole genome shotgun (WGS) entry which is preliminary data.</text>
</comment>
<gene>
    <name evidence="4" type="ORF">FJQ54_06430</name>
</gene>
<dbReference type="InterPro" id="IPR011042">
    <property type="entry name" value="6-blade_b-propeller_TolB-like"/>
</dbReference>
<protein>
    <submittedName>
        <fullName evidence="4">S9 family peptidase</fullName>
    </submittedName>
</protein>
<keyword evidence="1" id="KW-0378">Hydrolase</keyword>
<evidence type="ECO:0000256" key="1">
    <source>
        <dbReference type="ARBA" id="ARBA00022801"/>
    </source>
</evidence>
<dbReference type="AlphaFoldDB" id="A0A501XNL2"/>
<proteinExistence type="predicted"/>
<dbReference type="PANTHER" id="PTHR42776">
    <property type="entry name" value="SERINE PEPTIDASE S9 FAMILY MEMBER"/>
    <property type="match status" value="1"/>
</dbReference>
<feature type="signal peptide" evidence="2">
    <location>
        <begin position="1"/>
        <end position="22"/>
    </location>
</feature>
<organism evidence="4 5">
    <name type="scientific">Sandaracinobacter neustonicus</name>
    <dbReference type="NCBI Taxonomy" id="1715348"/>
    <lineage>
        <taxon>Bacteria</taxon>
        <taxon>Pseudomonadati</taxon>
        <taxon>Pseudomonadota</taxon>
        <taxon>Alphaproteobacteria</taxon>
        <taxon>Sphingomonadales</taxon>
        <taxon>Sphingosinicellaceae</taxon>
        <taxon>Sandaracinobacter</taxon>
    </lineage>
</organism>
<dbReference type="Pfam" id="PF00326">
    <property type="entry name" value="Peptidase_S9"/>
    <property type="match status" value="1"/>
</dbReference>
<dbReference type="Gene3D" id="3.40.50.1820">
    <property type="entry name" value="alpha/beta hydrolase"/>
    <property type="match status" value="1"/>
</dbReference>
<feature type="domain" description="Peptidase S9 prolyl oligopeptidase catalytic" evidence="3">
    <location>
        <begin position="424"/>
        <end position="638"/>
    </location>
</feature>
<dbReference type="EMBL" id="VFSU01000019">
    <property type="protein sequence ID" value="TPE62166.1"/>
    <property type="molecule type" value="Genomic_DNA"/>
</dbReference>
<sequence length="671" mass="72143">MTTAIRVGLAALLCASAAPVLAQGNMMTETPLIERAKLFGNPEKAQGRISPDGKWISWLAPSNGVMNIWVAPAADPSKAKLLTSEAGRPIRQHFWAPDSSMILFINDKGGDENFLLHGVSPTGGAARVLTPFDKTRVQIVGTSDKVSDRILVGLNNRDPKWHDVHSLDLKTGKLTEVFRNEGFGGFTADEDLNLRIASRPNAGGGEDLFRIVNGKVEGKPFTSWGLDDSQTTQPIGFSADGKTLYWIDARGRDTAAAYAMDYATGKTTLLKEDPRADVSGLMVNPVSGKVEAVQVDYLKPDWTVLDPGVKADIAFLNEKLGEWAVGSRTHADDKWTVATLNSDKASSTYLYDRKAKTLTKMFDTRPVLEGAALSPMQPVEIKTRDGKTMVSYLTLPAGTAAKPAKPLPMVLLVHGGPWARDGYGFDTEAQFLANRGYAVLQPNFRGSTGFGKAFTNAGNGEWGAKMHDDLLDAVKWAVEGGFADPKRVAIMGGSYGGYATLAGLTFTPETFACGVDIVGPSNLNTLLSTVPPYWESFRKQLIARMGDPDTAEGQKWLKERSPLTYADRIVKPLLIGQGANDPRVKQAESDQIVAAMEAKGIPVTYVLFPDEGHGFARPVNNIAFMAVAENFLEKCIGGRAEPIGGTVKASTAQVPHGADYAPGLKEALGSK</sequence>
<evidence type="ECO:0000313" key="4">
    <source>
        <dbReference type="EMBL" id="TPE62166.1"/>
    </source>
</evidence>
<dbReference type="OrthoDB" id="1094230at2"/>